<dbReference type="AlphaFoldDB" id="A0A8C2YGJ5"/>
<feature type="signal peptide" evidence="2">
    <location>
        <begin position="1"/>
        <end position="20"/>
    </location>
</feature>
<dbReference type="Ensembl" id="ENSCJPT00005033869.1">
    <property type="protein sequence ID" value="ENSCJPP00005024879.1"/>
    <property type="gene ID" value="ENSCJPG00005019573.1"/>
</dbReference>
<dbReference type="Proteomes" id="UP000694412">
    <property type="component" value="Chromosome 20"/>
</dbReference>
<evidence type="ECO:0000313" key="4">
    <source>
        <dbReference type="Proteomes" id="UP000694412"/>
    </source>
</evidence>
<evidence type="ECO:0000256" key="2">
    <source>
        <dbReference type="SAM" id="SignalP"/>
    </source>
</evidence>
<name>A0A8C2YGJ5_COTJA</name>
<reference evidence="3" key="1">
    <citation type="submission" date="2015-11" db="EMBL/GenBank/DDBJ databases">
        <authorList>
            <consortium name="International Coturnix japonica Genome Analysis Consortium"/>
            <person name="Warren W."/>
            <person name="Burt D.W."/>
            <person name="Antin P.B."/>
            <person name="Lanford R."/>
            <person name="Gros J."/>
            <person name="Wilson R.K."/>
        </authorList>
    </citation>
    <scope>NUCLEOTIDE SEQUENCE [LARGE SCALE GENOMIC DNA]</scope>
</reference>
<evidence type="ECO:0000256" key="1">
    <source>
        <dbReference type="SAM" id="MobiDB-lite"/>
    </source>
</evidence>
<feature type="chain" id="PRO_5034078277" description="Secreted protein" evidence="2">
    <location>
        <begin position="21"/>
        <end position="76"/>
    </location>
</feature>
<keyword evidence="4" id="KW-1185">Reference proteome</keyword>
<feature type="region of interest" description="Disordered" evidence="1">
    <location>
        <begin position="46"/>
        <end position="76"/>
    </location>
</feature>
<protein>
    <recommendedName>
        <fullName evidence="5">Secreted protein</fullName>
    </recommendedName>
</protein>
<reference evidence="3" key="3">
    <citation type="submission" date="2025-09" db="UniProtKB">
        <authorList>
            <consortium name="Ensembl"/>
        </authorList>
    </citation>
    <scope>IDENTIFICATION</scope>
</reference>
<organism evidence="3 4">
    <name type="scientific">Coturnix japonica</name>
    <name type="common">Japanese quail</name>
    <name type="synonym">Coturnix coturnix japonica</name>
    <dbReference type="NCBI Taxonomy" id="93934"/>
    <lineage>
        <taxon>Eukaryota</taxon>
        <taxon>Metazoa</taxon>
        <taxon>Chordata</taxon>
        <taxon>Craniata</taxon>
        <taxon>Vertebrata</taxon>
        <taxon>Euteleostomi</taxon>
        <taxon>Archelosauria</taxon>
        <taxon>Archosauria</taxon>
        <taxon>Dinosauria</taxon>
        <taxon>Saurischia</taxon>
        <taxon>Theropoda</taxon>
        <taxon>Coelurosauria</taxon>
        <taxon>Aves</taxon>
        <taxon>Neognathae</taxon>
        <taxon>Galloanserae</taxon>
        <taxon>Galliformes</taxon>
        <taxon>Phasianidae</taxon>
        <taxon>Perdicinae</taxon>
        <taxon>Coturnix</taxon>
    </lineage>
</organism>
<reference evidence="3" key="2">
    <citation type="submission" date="2025-08" db="UniProtKB">
        <authorList>
            <consortium name="Ensembl"/>
        </authorList>
    </citation>
    <scope>IDENTIFICATION</scope>
</reference>
<feature type="compositionally biased region" description="Polar residues" evidence="1">
    <location>
        <begin position="60"/>
        <end position="76"/>
    </location>
</feature>
<sequence>MYYIMSVVVKSLDICLLVMCLQCRHLTLEHKAVLSQHILQTEKRLPYTNHTTPPMALSSGDGQQPPITTKPQFQCQ</sequence>
<evidence type="ECO:0008006" key="5">
    <source>
        <dbReference type="Google" id="ProtNLM"/>
    </source>
</evidence>
<proteinExistence type="predicted"/>
<accession>A0A8C2YGJ5</accession>
<keyword evidence="2" id="KW-0732">Signal</keyword>
<evidence type="ECO:0000313" key="3">
    <source>
        <dbReference type="Ensembl" id="ENSCJPP00005024879.1"/>
    </source>
</evidence>